<accession>A0A7C5MA96</accession>
<gene>
    <name evidence="1" type="ORF">ENL41_02410</name>
</gene>
<evidence type="ECO:0008006" key="2">
    <source>
        <dbReference type="Google" id="ProtNLM"/>
    </source>
</evidence>
<name>A0A7C5MA96_UNCW3</name>
<dbReference type="InterPro" id="IPR007485">
    <property type="entry name" value="LPS_assembly_LptE"/>
</dbReference>
<organism evidence="1">
    <name type="scientific">candidate division WOR-3 bacterium</name>
    <dbReference type="NCBI Taxonomy" id="2052148"/>
    <lineage>
        <taxon>Bacteria</taxon>
        <taxon>Bacteria division WOR-3</taxon>
    </lineage>
</organism>
<sequence length="159" mass="18045">MKRLVFLMLILFSACTYSFKGFIKESYSKVYISVFLNKSEKAGIEAAVTENFINYWDDDGRIEIAGENTATMILLGTLKSYKVEPYEYKQDGSVLSYKVIIRAEFTLKDKSKSEPVWSGKTFSAWGKYQPSTETEGDGVKRAAIELARKVLEAYLIQAK</sequence>
<proteinExistence type="predicted"/>
<dbReference type="EMBL" id="DRTV01000168">
    <property type="protein sequence ID" value="HHF58258.1"/>
    <property type="molecule type" value="Genomic_DNA"/>
</dbReference>
<dbReference type="Proteomes" id="UP000886014">
    <property type="component" value="Unassembled WGS sequence"/>
</dbReference>
<dbReference type="PROSITE" id="PS51257">
    <property type="entry name" value="PROKAR_LIPOPROTEIN"/>
    <property type="match status" value="1"/>
</dbReference>
<dbReference type="Pfam" id="PF04390">
    <property type="entry name" value="LptE"/>
    <property type="match status" value="1"/>
</dbReference>
<dbReference type="GO" id="GO:0019867">
    <property type="term" value="C:outer membrane"/>
    <property type="evidence" value="ECO:0007669"/>
    <property type="project" value="InterPro"/>
</dbReference>
<dbReference type="GO" id="GO:0043165">
    <property type="term" value="P:Gram-negative-bacterium-type cell outer membrane assembly"/>
    <property type="evidence" value="ECO:0007669"/>
    <property type="project" value="InterPro"/>
</dbReference>
<protein>
    <recommendedName>
        <fullName evidence="2">LptE family protein</fullName>
    </recommendedName>
</protein>
<evidence type="ECO:0000313" key="1">
    <source>
        <dbReference type="EMBL" id="HHF58258.1"/>
    </source>
</evidence>
<reference evidence="1" key="1">
    <citation type="journal article" date="2020" name="mSystems">
        <title>Genome- and Community-Level Interaction Insights into Carbon Utilization and Element Cycling Functions of Hydrothermarchaeota in Hydrothermal Sediment.</title>
        <authorList>
            <person name="Zhou Z."/>
            <person name="Liu Y."/>
            <person name="Xu W."/>
            <person name="Pan J."/>
            <person name="Luo Z.H."/>
            <person name="Li M."/>
        </authorList>
    </citation>
    <scope>NUCLEOTIDE SEQUENCE [LARGE SCALE GENOMIC DNA]</scope>
    <source>
        <strain evidence="1">HyVt-94</strain>
    </source>
</reference>
<comment type="caution">
    <text evidence="1">The sequence shown here is derived from an EMBL/GenBank/DDBJ whole genome shotgun (WGS) entry which is preliminary data.</text>
</comment>
<dbReference type="AlphaFoldDB" id="A0A7C5MA96"/>